<proteinExistence type="predicted"/>
<dbReference type="EMBL" id="JAJFZV010000018">
    <property type="protein sequence ID" value="MCC3299350.1"/>
    <property type="molecule type" value="Genomic_DNA"/>
</dbReference>
<evidence type="ECO:0000313" key="2">
    <source>
        <dbReference type="EMBL" id="MCC3299350.1"/>
    </source>
</evidence>
<comment type="caution">
    <text evidence="2">The sequence shown here is derived from an EMBL/GenBank/DDBJ whole genome shotgun (WGS) entry which is preliminary data.</text>
</comment>
<accession>A0A9X1SD58</accession>
<evidence type="ECO:0000256" key="1">
    <source>
        <dbReference type="SAM" id="SignalP"/>
    </source>
</evidence>
<gene>
    <name evidence="2" type="ORF">LJ757_16280</name>
</gene>
<name>A0A9X1SD58_9MICC</name>
<dbReference type="Proteomes" id="UP001139158">
    <property type="component" value="Unassembled WGS sequence"/>
</dbReference>
<keyword evidence="1" id="KW-0732">Signal</keyword>
<dbReference type="RefSeq" id="WP_227897337.1">
    <property type="nucleotide sequence ID" value="NZ_CP099467.1"/>
</dbReference>
<protein>
    <submittedName>
        <fullName evidence="2">Uncharacterized protein</fullName>
    </submittedName>
</protein>
<dbReference type="AlphaFoldDB" id="A0A9X1SD58"/>
<reference evidence="2" key="1">
    <citation type="submission" date="2021-10" db="EMBL/GenBank/DDBJ databases">
        <title>Novel species in genus Arthrobacter.</title>
        <authorList>
            <person name="Liu Y."/>
        </authorList>
    </citation>
    <scope>NUCLEOTIDE SEQUENCE</scope>
    <source>
        <strain evidence="2">Zg-Y453</strain>
    </source>
</reference>
<evidence type="ECO:0000313" key="3">
    <source>
        <dbReference type="Proteomes" id="UP001139158"/>
    </source>
</evidence>
<organism evidence="2 3">
    <name type="scientific">Arthrobacter caoxuetaonis</name>
    <dbReference type="NCBI Taxonomy" id="2886935"/>
    <lineage>
        <taxon>Bacteria</taxon>
        <taxon>Bacillati</taxon>
        <taxon>Actinomycetota</taxon>
        <taxon>Actinomycetes</taxon>
        <taxon>Micrococcales</taxon>
        <taxon>Micrococcaceae</taxon>
        <taxon>Arthrobacter</taxon>
    </lineage>
</organism>
<feature type="signal peptide" evidence="1">
    <location>
        <begin position="1"/>
        <end position="22"/>
    </location>
</feature>
<keyword evidence="3" id="KW-1185">Reference proteome</keyword>
<feature type="chain" id="PRO_5040946667" evidence="1">
    <location>
        <begin position="23"/>
        <end position="111"/>
    </location>
</feature>
<sequence length="111" mass="12344">MTFTAVALTAALILAVAFLLKAAAAHEASWFASVLNATEEELIERGVDRLRTDCRRMHDILDSIDKLGGASRSRVTRPLASEQLDRLHRAMTEASRARFEAMQRVSRKTGF</sequence>